<evidence type="ECO:0000256" key="9">
    <source>
        <dbReference type="SAM" id="Phobius"/>
    </source>
</evidence>
<protein>
    <submittedName>
        <fullName evidence="10">Bestrophin, RFP-TM, chloride channel-domain-containing protein</fullName>
    </submittedName>
</protein>
<evidence type="ECO:0000256" key="6">
    <source>
        <dbReference type="ARBA" id="ARBA00023065"/>
    </source>
</evidence>
<sequence length="658" mass="73589">MSTKAKQALMWAGYKFASTVLDDIWPEAFFFTVISVMVVCVGHFTTVNLGINSTMLSVLGTVVSLVVSFKTNNSYSRWWDGRNLWSDITSNSRQLATLIWLHVDNVNPDPKDNEKGNDNPQNTRKEQGTPMSDVTEVDEGDPSHPVRKWHKKGQHADPAINFLDHQVEAEKQRAAEAKRQQTERATIEGLIEKKTYIGLVQAFAIAMKHCLRGEEGPFYSDLYSLIAFLPKYNPAALPPIQRQHVMTLWQNGLPRQKAHKCDDVVAIPLTQPASWTGYAFGIPNDHRPDDVEVQRNHKGELTTASERFKTQAITSATSFTRTNDPTVYAFSTLAKNRLVRSEGKTEEGGEKVHITTVELMPPRHPPPATWWDFCPPLRVIKRMADWFKTKQRLERMERTKGGKRRRSGGVKSEIPQEILMYLSAYVADLMKKGALNGSISGPIMGALGELHKAMSDLEKIATTPIPSAYSFHLRLTVWAYLFFLPFQLYSLLGWVTIPATAVAAVTYLGFLEIGAQIEMPFAYDQSDLNMDSFVLKITEQLAEVTAFPTHVPTSHVVMSHLNQPFLPTLKLSAPELMGVNEIVPGPTNMGFAASFEAQQQQWDASASQERPLPKSVRDLEIALGDNWREVGSEMAGLLVNQSDQLENKTGLEVAVIVL</sequence>
<comment type="caution">
    <text evidence="10">The sequence shown here is derived from an EMBL/GenBank/DDBJ whole genome shotgun (WGS) entry which is preliminary data.</text>
</comment>
<evidence type="ECO:0000256" key="4">
    <source>
        <dbReference type="ARBA" id="ARBA00022692"/>
    </source>
</evidence>
<dbReference type="InterPro" id="IPR044669">
    <property type="entry name" value="YneE/VCCN1/2-like"/>
</dbReference>
<keyword evidence="5 9" id="KW-1133">Transmembrane helix</keyword>
<evidence type="ECO:0000256" key="3">
    <source>
        <dbReference type="ARBA" id="ARBA00022475"/>
    </source>
</evidence>
<evidence type="ECO:0000313" key="10">
    <source>
        <dbReference type="EMBL" id="ORY20578.1"/>
    </source>
</evidence>
<dbReference type="Pfam" id="PF25539">
    <property type="entry name" value="Bestrophin_2"/>
    <property type="match status" value="2"/>
</dbReference>
<feature type="region of interest" description="Disordered" evidence="8">
    <location>
        <begin position="108"/>
        <end position="154"/>
    </location>
</feature>
<dbReference type="GO" id="GO:0005254">
    <property type="term" value="F:chloride channel activity"/>
    <property type="evidence" value="ECO:0007669"/>
    <property type="project" value="InterPro"/>
</dbReference>
<keyword evidence="6" id="KW-0406">Ion transport</keyword>
<feature type="compositionally biased region" description="Basic and acidic residues" evidence="8">
    <location>
        <begin position="109"/>
        <end position="127"/>
    </location>
</feature>
<proteinExistence type="predicted"/>
<evidence type="ECO:0000313" key="11">
    <source>
        <dbReference type="Proteomes" id="UP000193986"/>
    </source>
</evidence>
<dbReference type="GO" id="GO:0005886">
    <property type="term" value="C:plasma membrane"/>
    <property type="evidence" value="ECO:0007669"/>
    <property type="project" value="UniProtKB-SubCell"/>
</dbReference>
<reference evidence="10 11" key="1">
    <citation type="submission" date="2016-07" db="EMBL/GenBank/DDBJ databases">
        <title>Pervasive Adenine N6-methylation of Active Genes in Fungi.</title>
        <authorList>
            <consortium name="DOE Joint Genome Institute"/>
            <person name="Mondo S.J."/>
            <person name="Dannebaum R.O."/>
            <person name="Kuo R.C."/>
            <person name="Labutti K."/>
            <person name="Haridas S."/>
            <person name="Kuo A."/>
            <person name="Salamov A."/>
            <person name="Ahrendt S.R."/>
            <person name="Lipzen A."/>
            <person name="Sullivan W."/>
            <person name="Andreopoulos W.B."/>
            <person name="Clum A."/>
            <person name="Lindquist E."/>
            <person name="Daum C."/>
            <person name="Ramamoorthy G.K."/>
            <person name="Gryganskyi A."/>
            <person name="Culley D."/>
            <person name="Magnuson J.K."/>
            <person name="James T.Y."/>
            <person name="O'Malley M.A."/>
            <person name="Stajich J.E."/>
            <person name="Spatafora J.W."/>
            <person name="Visel A."/>
            <person name="Grigoriev I.V."/>
        </authorList>
    </citation>
    <scope>NUCLEOTIDE SEQUENCE [LARGE SCALE GENOMIC DNA]</scope>
    <source>
        <strain evidence="10 11">68-887.2</strain>
    </source>
</reference>
<feature type="transmembrane region" description="Helical" evidence="9">
    <location>
        <begin position="24"/>
        <end position="44"/>
    </location>
</feature>
<evidence type="ECO:0000256" key="7">
    <source>
        <dbReference type="ARBA" id="ARBA00023136"/>
    </source>
</evidence>
<dbReference type="OrthoDB" id="1368at2759"/>
<organism evidence="10 11">
    <name type="scientific">Naematelia encephala</name>
    <dbReference type="NCBI Taxonomy" id="71784"/>
    <lineage>
        <taxon>Eukaryota</taxon>
        <taxon>Fungi</taxon>
        <taxon>Dikarya</taxon>
        <taxon>Basidiomycota</taxon>
        <taxon>Agaricomycotina</taxon>
        <taxon>Tremellomycetes</taxon>
        <taxon>Tremellales</taxon>
        <taxon>Naemateliaceae</taxon>
        <taxon>Naematelia</taxon>
    </lineage>
</organism>
<dbReference type="PANTHER" id="PTHR33281">
    <property type="entry name" value="UPF0187 PROTEIN YNEE"/>
    <property type="match status" value="1"/>
</dbReference>
<accession>A0A1Y2ADE6</accession>
<name>A0A1Y2ADE6_9TREE</name>
<keyword evidence="7 9" id="KW-0472">Membrane</keyword>
<keyword evidence="3" id="KW-1003">Cell membrane</keyword>
<comment type="subcellular location">
    <subcellularLocation>
        <location evidence="1">Cell membrane</location>
        <topology evidence="1">Multi-pass membrane protein</topology>
    </subcellularLocation>
</comment>
<dbReference type="AlphaFoldDB" id="A0A1Y2ADE6"/>
<dbReference type="InParanoid" id="A0A1Y2ADE6"/>
<keyword evidence="11" id="KW-1185">Reference proteome</keyword>
<gene>
    <name evidence="10" type="ORF">BCR39DRAFT_555225</name>
</gene>
<dbReference type="STRING" id="71784.A0A1Y2ADE6"/>
<evidence type="ECO:0000256" key="2">
    <source>
        <dbReference type="ARBA" id="ARBA00022448"/>
    </source>
</evidence>
<dbReference type="EMBL" id="MCFC01000131">
    <property type="protein sequence ID" value="ORY20578.1"/>
    <property type="molecule type" value="Genomic_DNA"/>
</dbReference>
<evidence type="ECO:0000256" key="5">
    <source>
        <dbReference type="ARBA" id="ARBA00022989"/>
    </source>
</evidence>
<dbReference type="PANTHER" id="PTHR33281:SF19">
    <property type="entry name" value="VOLTAGE-DEPENDENT ANION CHANNEL-FORMING PROTEIN YNEE"/>
    <property type="match status" value="1"/>
</dbReference>
<keyword evidence="4 9" id="KW-0812">Transmembrane</keyword>
<evidence type="ECO:0000256" key="1">
    <source>
        <dbReference type="ARBA" id="ARBA00004651"/>
    </source>
</evidence>
<keyword evidence="2" id="KW-0813">Transport</keyword>
<dbReference type="Proteomes" id="UP000193986">
    <property type="component" value="Unassembled WGS sequence"/>
</dbReference>
<evidence type="ECO:0000256" key="8">
    <source>
        <dbReference type="SAM" id="MobiDB-lite"/>
    </source>
</evidence>